<dbReference type="Gene3D" id="3.50.30.30">
    <property type="match status" value="1"/>
</dbReference>
<feature type="domain" description="Peptidase M28" evidence="6">
    <location>
        <begin position="431"/>
        <end position="536"/>
    </location>
</feature>
<sequence>MKKGYVSIPQDEQPVAQQQYMSDPSFREKTTGFVSPSEIPGSQDPAIVYQRLRHWCSQIYSSDHSRDPLLPAEKRATSPRPISRFRSRLLKVFACGALFAASYSLFNYAMPHTNQMVYQDASLPWEDPTFMIKTMPSTESIRDFFHILASQPHLAGSHNDKLQAEWTRSKWEEFGIPNNTIETYYPWINTPKTRRLAIVSGPEEFLYEAKLEEEPVPEDPASSHPNAPPTFHGYSADGNVTGSVVYVNYGRLTDFQFLAARGVNFTGTVALMRHGVIARGLKVRTAEEFGCVAALLYSDPMGDGPFNKMTEDGTPAKSYPEGPWRSPSSVERGTVHYLSILPGDMLTPGYAATENATRLDPSDTYAMPRIPSLPISWSDALPLFVAMEGLGVKGEIDWLGGLCEVNYYSGPSVAQVNVVNFNNYEIKPVWNVIGRIEGAVDPHRAIILGTHRDAFGFGGADAASGSAVLMEVARVFGMMLERGWRPRRTIILASWDAQMYGSIGSTEWVEDHKDWLDDEAVAYINVDQAVTGPHFGAQASPLLNNLLYEVTSELFDPKTSMPLFDAWKMDRETRIPHDPIGTKGITTKMVDPLGGGSDYMAFFDHLGITSLSMGFHGDYGVSHSNYDSIYWMEHFGDPTYEYHQLMVKVWALIAHRLADDVLLPFSPLEYASELNLRVARMADEQGCATLPELSAAVNALYETSVKFDHKLHKLRKKLRKKLHTRDAVDIQKHKKKHKKLLKKVRKANERLGQMERAFIDPVGLPGREWFKHIVYAPGLWSGYEAEMFPSIVEALDQGASPSFTREMEERAAGIIESARSLLKGKHERLMKHPQKHEEPDDDGDDDDDEPEDPEQDAPEDEDQEDGEEESTMF</sequence>
<dbReference type="Proteomes" id="UP000027586">
    <property type="component" value="Unassembled WGS sequence"/>
</dbReference>
<dbReference type="CDD" id="cd02121">
    <property type="entry name" value="PA_GCPII_like"/>
    <property type="match status" value="1"/>
</dbReference>
<keyword evidence="7" id="KW-0645">Protease</keyword>
<dbReference type="Pfam" id="PF04253">
    <property type="entry name" value="TFR_dimer"/>
    <property type="match status" value="1"/>
</dbReference>
<dbReference type="VEuPathDB" id="FungiDB:LCOR_01856.1"/>
<dbReference type="PANTHER" id="PTHR10404:SF46">
    <property type="entry name" value="VACUOLAR PROTEIN SORTING-ASSOCIATED PROTEIN 70"/>
    <property type="match status" value="1"/>
</dbReference>
<dbReference type="STRING" id="1263082.A0A068RJI1"/>
<comment type="similarity">
    <text evidence="1">Belongs to the peptidase M28 family. M28B subfamily.</text>
</comment>
<dbReference type="InterPro" id="IPR046450">
    <property type="entry name" value="PA_dom_sf"/>
</dbReference>
<dbReference type="EMBL" id="CBTN010000005">
    <property type="protein sequence ID" value="CDH50134.1"/>
    <property type="molecule type" value="Genomic_DNA"/>
</dbReference>
<feature type="region of interest" description="Disordered" evidence="3">
    <location>
        <begin position="1"/>
        <end position="22"/>
    </location>
</feature>
<gene>
    <name evidence="7" type="ORF">LCOR_01856.1</name>
</gene>
<dbReference type="InterPro" id="IPR036757">
    <property type="entry name" value="TFR-like_dimer_dom_sf"/>
</dbReference>
<keyword evidence="7" id="KW-0121">Carboxypeptidase</keyword>
<evidence type="ECO:0000259" key="4">
    <source>
        <dbReference type="Pfam" id="PF02225"/>
    </source>
</evidence>
<dbReference type="Gene3D" id="1.20.930.40">
    <property type="entry name" value="Transferrin receptor-like, dimerisation domain"/>
    <property type="match status" value="1"/>
</dbReference>
<dbReference type="OrthoDB" id="5841748at2759"/>
<feature type="domain" description="PA" evidence="4">
    <location>
        <begin position="240"/>
        <end position="310"/>
    </location>
</feature>
<feature type="compositionally biased region" description="Basic residues" evidence="3">
    <location>
        <begin position="825"/>
        <end position="834"/>
    </location>
</feature>
<dbReference type="SUPFAM" id="SSF53187">
    <property type="entry name" value="Zn-dependent exopeptidases"/>
    <property type="match status" value="1"/>
</dbReference>
<dbReference type="InterPro" id="IPR007484">
    <property type="entry name" value="Peptidase_M28"/>
</dbReference>
<evidence type="ECO:0000313" key="7">
    <source>
        <dbReference type="EMBL" id="CDH50134.1"/>
    </source>
</evidence>
<dbReference type="SUPFAM" id="SSF52025">
    <property type="entry name" value="PA domain"/>
    <property type="match status" value="1"/>
</dbReference>
<feature type="compositionally biased region" description="Acidic residues" evidence="3">
    <location>
        <begin position="839"/>
        <end position="873"/>
    </location>
</feature>
<evidence type="ECO:0000256" key="3">
    <source>
        <dbReference type="SAM" id="MobiDB-lite"/>
    </source>
</evidence>
<dbReference type="AlphaFoldDB" id="A0A068RJI1"/>
<feature type="domain" description="Transferrin receptor-like dimerisation" evidence="5">
    <location>
        <begin position="690"/>
        <end position="822"/>
    </location>
</feature>
<keyword evidence="8" id="KW-1185">Reference proteome</keyword>
<proteinExistence type="inferred from homology"/>
<dbReference type="InterPro" id="IPR039373">
    <property type="entry name" value="Peptidase_M28B"/>
</dbReference>
<protein>
    <submittedName>
        <fullName evidence="7">Glutamate carboxypeptidase</fullName>
    </submittedName>
</protein>
<feature type="region of interest" description="Disordered" evidence="3">
    <location>
        <begin position="825"/>
        <end position="873"/>
    </location>
</feature>
<dbReference type="SUPFAM" id="SSF47672">
    <property type="entry name" value="Transferrin receptor-like dimerisation domain"/>
    <property type="match status" value="1"/>
</dbReference>
<dbReference type="InterPro" id="IPR003137">
    <property type="entry name" value="PA_domain"/>
</dbReference>
<dbReference type="Pfam" id="PF04389">
    <property type="entry name" value="Peptidase_M28"/>
    <property type="match status" value="1"/>
</dbReference>
<evidence type="ECO:0000256" key="1">
    <source>
        <dbReference type="ARBA" id="ARBA00005634"/>
    </source>
</evidence>
<organism evidence="7 8">
    <name type="scientific">Lichtheimia corymbifera JMRC:FSU:9682</name>
    <dbReference type="NCBI Taxonomy" id="1263082"/>
    <lineage>
        <taxon>Eukaryota</taxon>
        <taxon>Fungi</taxon>
        <taxon>Fungi incertae sedis</taxon>
        <taxon>Mucoromycota</taxon>
        <taxon>Mucoromycotina</taxon>
        <taxon>Mucoromycetes</taxon>
        <taxon>Mucorales</taxon>
        <taxon>Lichtheimiaceae</taxon>
        <taxon>Lichtheimia</taxon>
    </lineage>
</organism>
<dbReference type="GO" id="GO:0004180">
    <property type="term" value="F:carboxypeptidase activity"/>
    <property type="evidence" value="ECO:0007669"/>
    <property type="project" value="UniProtKB-KW"/>
</dbReference>
<dbReference type="InterPro" id="IPR007365">
    <property type="entry name" value="TFR-like_dimer_dom"/>
</dbReference>
<evidence type="ECO:0000256" key="2">
    <source>
        <dbReference type="SAM" id="Coils"/>
    </source>
</evidence>
<dbReference type="FunFam" id="3.40.630.10:FF:000101">
    <property type="entry name" value="N-acetylated alpha-linked acidic dipeptidase like 1"/>
    <property type="match status" value="1"/>
</dbReference>
<evidence type="ECO:0000313" key="8">
    <source>
        <dbReference type="Proteomes" id="UP000027586"/>
    </source>
</evidence>
<keyword evidence="7" id="KW-0378">Hydrolase</keyword>
<accession>A0A068RJI1</accession>
<dbReference type="CDD" id="cd08022">
    <property type="entry name" value="M28_PSMA_like"/>
    <property type="match status" value="1"/>
</dbReference>
<keyword evidence="2" id="KW-0175">Coiled coil</keyword>
<evidence type="ECO:0000259" key="6">
    <source>
        <dbReference type="Pfam" id="PF04389"/>
    </source>
</evidence>
<name>A0A068RJI1_9FUNG</name>
<dbReference type="PANTHER" id="PTHR10404">
    <property type="entry name" value="N-ACETYLATED-ALPHA-LINKED ACIDIC DIPEPTIDASE"/>
    <property type="match status" value="1"/>
</dbReference>
<dbReference type="Pfam" id="PF02225">
    <property type="entry name" value="PA"/>
    <property type="match status" value="1"/>
</dbReference>
<reference evidence="7" key="1">
    <citation type="submission" date="2013-08" db="EMBL/GenBank/DDBJ databases">
        <title>Gene expansion shapes genome architecture in the human pathogen Lichtheimia corymbifera: an evolutionary genomics analysis in the ancient terrestrial Mucorales (Mucoromycotina).</title>
        <authorList>
            <person name="Schwartze V.U."/>
            <person name="Winter S."/>
            <person name="Shelest E."/>
            <person name="Marcet-Houben M."/>
            <person name="Horn F."/>
            <person name="Wehner S."/>
            <person name="Hoffmann K."/>
            <person name="Riege K."/>
            <person name="Sammeth M."/>
            <person name="Nowrousian M."/>
            <person name="Valiante V."/>
            <person name="Linde J."/>
            <person name="Jacobsen I.D."/>
            <person name="Marz M."/>
            <person name="Brakhage A.A."/>
            <person name="Gabaldon T."/>
            <person name="Bocker S."/>
            <person name="Voigt K."/>
        </authorList>
    </citation>
    <scope>NUCLEOTIDE SEQUENCE [LARGE SCALE GENOMIC DNA]</scope>
    <source>
        <strain evidence="7">FSU 9682</strain>
    </source>
</reference>
<feature type="coiled-coil region" evidence="2">
    <location>
        <begin position="730"/>
        <end position="757"/>
    </location>
</feature>
<dbReference type="Gene3D" id="3.40.630.10">
    <property type="entry name" value="Zn peptidases"/>
    <property type="match status" value="1"/>
</dbReference>
<evidence type="ECO:0000259" key="5">
    <source>
        <dbReference type="Pfam" id="PF04253"/>
    </source>
</evidence>
<comment type="caution">
    <text evidence="7">The sequence shown here is derived from an EMBL/GenBank/DDBJ whole genome shotgun (WGS) entry which is preliminary data.</text>
</comment>